<accession>A0A6G1HC71</accession>
<dbReference type="EMBL" id="ML977141">
    <property type="protein sequence ID" value="KAF1990755.1"/>
    <property type="molecule type" value="Genomic_DNA"/>
</dbReference>
<reference evidence="1" key="1">
    <citation type="journal article" date="2020" name="Stud. Mycol.">
        <title>101 Dothideomycetes genomes: a test case for predicting lifestyles and emergence of pathogens.</title>
        <authorList>
            <person name="Haridas S."/>
            <person name="Albert R."/>
            <person name="Binder M."/>
            <person name="Bloem J."/>
            <person name="Labutti K."/>
            <person name="Salamov A."/>
            <person name="Andreopoulos B."/>
            <person name="Baker S."/>
            <person name="Barry K."/>
            <person name="Bills G."/>
            <person name="Bluhm B."/>
            <person name="Cannon C."/>
            <person name="Castanera R."/>
            <person name="Culley D."/>
            <person name="Daum C."/>
            <person name="Ezra D."/>
            <person name="Gonzalez J."/>
            <person name="Henrissat B."/>
            <person name="Kuo A."/>
            <person name="Liang C."/>
            <person name="Lipzen A."/>
            <person name="Lutzoni F."/>
            <person name="Magnuson J."/>
            <person name="Mondo S."/>
            <person name="Nolan M."/>
            <person name="Ohm R."/>
            <person name="Pangilinan J."/>
            <person name="Park H.-J."/>
            <person name="Ramirez L."/>
            <person name="Alfaro M."/>
            <person name="Sun H."/>
            <person name="Tritt A."/>
            <person name="Yoshinaga Y."/>
            <person name="Zwiers L.-H."/>
            <person name="Turgeon B."/>
            <person name="Goodwin S."/>
            <person name="Spatafora J."/>
            <person name="Crous P."/>
            <person name="Grigoriev I."/>
        </authorList>
    </citation>
    <scope>NUCLEOTIDE SEQUENCE</scope>
    <source>
        <strain evidence="1">CBS 113979</strain>
    </source>
</reference>
<name>A0A6G1HC71_9PEZI</name>
<dbReference type="Proteomes" id="UP000800041">
    <property type="component" value="Unassembled WGS sequence"/>
</dbReference>
<sequence length="191" mass="20885">MPVSLCRLAARLRQAAFSLLSLPDLFSLTKTPTTAKSPRLSVNRTLLAPSTARCRTRTPSPAALDSSPSPVRSWPRLLYLHVQSSSVPRDHRPTDRPTILRLLLAIHQPTRARSSAAFDSVSISILVLSFNFSRSAGAAIYSARFVRLLHLPSSATTGQKSLYSVARPAEGEHIPTACTVNWEFYTPASHP</sequence>
<protein>
    <submittedName>
        <fullName evidence="1">Uncharacterized protein</fullName>
    </submittedName>
</protein>
<evidence type="ECO:0000313" key="1">
    <source>
        <dbReference type="EMBL" id="KAF1990755.1"/>
    </source>
</evidence>
<dbReference type="AlphaFoldDB" id="A0A6G1HC71"/>
<proteinExistence type="predicted"/>
<organism evidence="1 2">
    <name type="scientific">Aulographum hederae CBS 113979</name>
    <dbReference type="NCBI Taxonomy" id="1176131"/>
    <lineage>
        <taxon>Eukaryota</taxon>
        <taxon>Fungi</taxon>
        <taxon>Dikarya</taxon>
        <taxon>Ascomycota</taxon>
        <taxon>Pezizomycotina</taxon>
        <taxon>Dothideomycetes</taxon>
        <taxon>Pleosporomycetidae</taxon>
        <taxon>Aulographales</taxon>
        <taxon>Aulographaceae</taxon>
    </lineage>
</organism>
<evidence type="ECO:0000313" key="2">
    <source>
        <dbReference type="Proteomes" id="UP000800041"/>
    </source>
</evidence>
<gene>
    <name evidence="1" type="ORF">K402DRAFT_203167</name>
</gene>
<keyword evidence="2" id="KW-1185">Reference proteome</keyword>